<dbReference type="KEGG" id="nth:Nther_2893"/>
<dbReference type="EMBL" id="CP001034">
    <property type="protein sequence ID" value="ACB86440.1"/>
    <property type="molecule type" value="Genomic_DNA"/>
</dbReference>
<dbReference type="Pfam" id="PF02635">
    <property type="entry name" value="DsrE"/>
    <property type="match status" value="1"/>
</dbReference>
<dbReference type="OrthoDB" id="9801500at2"/>
<organism evidence="1 2">
    <name type="scientific">Natranaerobius thermophilus (strain ATCC BAA-1301 / DSM 18059 / JW/NM-WN-LF)</name>
    <dbReference type="NCBI Taxonomy" id="457570"/>
    <lineage>
        <taxon>Bacteria</taxon>
        <taxon>Bacillati</taxon>
        <taxon>Bacillota</taxon>
        <taxon>Clostridia</taxon>
        <taxon>Natranaerobiales</taxon>
        <taxon>Natranaerobiaceae</taxon>
        <taxon>Natranaerobius</taxon>
    </lineage>
</organism>
<proteinExistence type="predicted"/>
<dbReference type="HOGENOM" id="CLU_097491_1_0_9"/>
<dbReference type="InterPro" id="IPR027396">
    <property type="entry name" value="DsrEFH-like"/>
</dbReference>
<reference evidence="1 2" key="2">
    <citation type="journal article" date="2011" name="J. Bacteriol.">
        <title>Complete genome sequence of the anaerobic, halophilic alkalithermophile Natranaerobius thermophilus JW/NM-WN-LF.</title>
        <authorList>
            <person name="Zhao B."/>
            <person name="Mesbah N.M."/>
            <person name="Dalin E."/>
            <person name="Goodwin L."/>
            <person name="Nolan M."/>
            <person name="Pitluck S."/>
            <person name="Chertkov O."/>
            <person name="Brettin T.S."/>
            <person name="Han J."/>
            <person name="Larimer F.W."/>
            <person name="Land M.L."/>
            <person name="Hauser L."/>
            <person name="Kyrpides N."/>
            <person name="Wiegel J."/>
        </authorList>
    </citation>
    <scope>NUCLEOTIDE SEQUENCE [LARGE SCALE GENOMIC DNA]</scope>
    <source>
        <strain evidence="2">ATCC BAA-1301 / DSM 18059 / JW/NM-WN-LF</strain>
    </source>
</reference>
<accession>B2A3L1</accession>
<reference evidence="1 2" key="1">
    <citation type="submission" date="2008-04" db="EMBL/GenBank/DDBJ databases">
        <title>Complete sequence of chromosome of Natranaerobius thermophilus JW/NM-WN-LF.</title>
        <authorList>
            <consortium name="US DOE Joint Genome Institute"/>
            <person name="Copeland A."/>
            <person name="Lucas S."/>
            <person name="Lapidus A."/>
            <person name="Glavina del Rio T."/>
            <person name="Dalin E."/>
            <person name="Tice H."/>
            <person name="Bruce D."/>
            <person name="Goodwin L."/>
            <person name="Pitluck S."/>
            <person name="Chertkov O."/>
            <person name="Brettin T."/>
            <person name="Detter J.C."/>
            <person name="Han C."/>
            <person name="Kuske C.R."/>
            <person name="Schmutz J."/>
            <person name="Larimer F."/>
            <person name="Land M."/>
            <person name="Hauser L."/>
            <person name="Kyrpides N."/>
            <person name="Lykidis A."/>
            <person name="Mesbah N.M."/>
            <person name="Wiegel J."/>
        </authorList>
    </citation>
    <scope>NUCLEOTIDE SEQUENCE [LARGE SCALE GENOMIC DNA]</scope>
    <source>
        <strain evidence="2">ATCC BAA-1301 / DSM 18059 / JW/NM-WN-LF</strain>
    </source>
</reference>
<name>B2A3L1_NATTJ</name>
<dbReference type="STRING" id="457570.Nther_2893"/>
<dbReference type="InterPro" id="IPR019870">
    <property type="entry name" value="Se_metab_YedF"/>
</dbReference>
<protein>
    <submittedName>
        <fullName evidence="1">SirA family protein</fullName>
    </submittedName>
</protein>
<keyword evidence="2" id="KW-1185">Reference proteome</keyword>
<dbReference type="eggNOG" id="COG0425">
    <property type="taxonomic scope" value="Bacteria"/>
</dbReference>
<dbReference type="SUPFAM" id="SSF75169">
    <property type="entry name" value="DsrEFH-like"/>
    <property type="match status" value="1"/>
</dbReference>
<dbReference type="AlphaFoldDB" id="B2A3L1"/>
<dbReference type="RefSeq" id="WP_012449272.1">
    <property type="nucleotide sequence ID" value="NC_010718.1"/>
</dbReference>
<gene>
    <name evidence="1" type="ordered locus">Nther_2893</name>
</gene>
<dbReference type="Proteomes" id="UP000001683">
    <property type="component" value="Chromosome"/>
</dbReference>
<dbReference type="InterPro" id="IPR003787">
    <property type="entry name" value="Sulphur_relay_DsrE/F-like"/>
</dbReference>
<evidence type="ECO:0000313" key="2">
    <source>
        <dbReference type="Proteomes" id="UP000001683"/>
    </source>
</evidence>
<sequence>MSDQLNNYILLITDESFGESDRELGKKLMSSYLYTLEEGDNEHLPTHILLLNEGVKLATKEPTLSSLRVLEEKGVEIMACGICVEYFDLEEDISVGQIGNMYLNMELMAQADKVITIG</sequence>
<evidence type="ECO:0000313" key="1">
    <source>
        <dbReference type="EMBL" id="ACB86440.1"/>
    </source>
</evidence>
<dbReference type="NCBIfam" id="TIGR03527">
    <property type="entry name" value="selenium_YedF"/>
    <property type="match status" value="1"/>
</dbReference>
<dbReference type="InParanoid" id="B2A3L1"/>